<evidence type="ECO:0000313" key="8">
    <source>
        <dbReference type="EMBL" id="MCC2241003.1"/>
    </source>
</evidence>
<dbReference type="PROSITE" id="PS51257">
    <property type="entry name" value="PROKAR_LIPOPROTEIN"/>
    <property type="match status" value="1"/>
</dbReference>
<evidence type="ECO:0000256" key="6">
    <source>
        <dbReference type="SAM" id="Phobius"/>
    </source>
</evidence>
<dbReference type="Pfam" id="PF04277">
    <property type="entry name" value="OAD_gamma"/>
    <property type="match status" value="1"/>
</dbReference>
<dbReference type="GO" id="GO:0036376">
    <property type="term" value="P:sodium ion export across plasma membrane"/>
    <property type="evidence" value="ECO:0007669"/>
    <property type="project" value="InterPro"/>
</dbReference>
<keyword evidence="4 6" id="KW-1133">Transmembrane helix</keyword>
<reference evidence="8" key="1">
    <citation type="submission" date="2021-10" db="EMBL/GenBank/DDBJ databases">
        <title>Anaerobic single-cell dispensing facilitates the cultivation of human gut bacteria.</title>
        <authorList>
            <person name="Afrizal A."/>
        </authorList>
    </citation>
    <scope>NUCLEOTIDE SEQUENCE</scope>
    <source>
        <strain evidence="8">CLA-AA-H204</strain>
    </source>
</reference>
<dbReference type="RefSeq" id="WP_227709496.1">
    <property type="nucleotide sequence ID" value="NZ_JAJEQW010000001.1"/>
</dbReference>
<organism evidence="8 9">
    <name type="scientific">Roseburia amylophila</name>
    <dbReference type="NCBI Taxonomy" id="2981794"/>
    <lineage>
        <taxon>Bacteria</taxon>
        <taxon>Bacillati</taxon>
        <taxon>Bacillota</taxon>
        <taxon>Clostridia</taxon>
        <taxon>Lachnospirales</taxon>
        <taxon>Lachnospiraceae</taxon>
        <taxon>Roseburia</taxon>
    </lineage>
</organism>
<evidence type="ECO:0000256" key="7">
    <source>
        <dbReference type="SAM" id="SignalP"/>
    </source>
</evidence>
<dbReference type="InterPro" id="IPR005899">
    <property type="entry name" value="Na_pump_deCOase"/>
</dbReference>
<evidence type="ECO:0000256" key="5">
    <source>
        <dbReference type="ARBA" id="ARBA00023136"/>
    </source>
</evidence>
<evidence type="ECO:0000313" key="9">
    <source>
        <dbReference type="Proteomes" id="UP001198893"/>
    </source>
</evidence>
<keyword evidence="3 6" id="KW-0812">Transmembrane</keyword>
<dbReference type="AlphaFoldDB" id="A0AAW4WAV2"/>
<protein>
    <submittedName>
        <fullName evidence="8">OadG family protein</fullName>
    </submittedName>
</protein>
<proteinExistence type="predicted"/>
<sequence length="244" mass="26884">MKKKLWMLVCVFVLAFSITACGKTDQTSITFNGATYDQWKSEIQTAAQQWGSASTENIDMVLSSISEKDDPVTYKLYSSLKEASADEGEFLGLGDFSMTESNKTMVMEQTLNYTNRDLIFTAVFDTTTDTPEVTSMTFDKVYTLGEKMGKAGMNTLMGMGTVFVILILISIIIYAFRIIPYLQNKKKNAADATAAKEDKVVEQIAQKEELVQDDLELVAVISAAIAAATGSSTDGFVVRSIKRR</sequence>
<dbReference type="Proteomes" id="UP001198893">
    <property type="component" value="Unassembled WGS sequence"/>
</dbReference>
<gene>
    <name evidence="8" type="ORF">LKD47_01630</name>
</gene>
<evidence type="ECO:0000256" key="1">
    <source>
        <dbReference type="ARBA" id="ARBA00004236"/>
    </source>
</evidence>
<dbReference type="GO" id="GO:0005886">
    <property type="term" value="C:plasma membrane"/>
    <property type="evidence" value="ECO:0007669"/>
    <property type="project" value="UniProtKB-SubCell"/>
</dbReference>
<feature type="transmembrane region" description="Helical" evidence="6">
    <location>
        <begin position="156"/>
        <end position="176"/>
    </location>
</feature>
<dbReference type="EMBL" id="JAJEQW010000001">
    <property type="protein sequence ID" value="MCC2241003.1"/>
    <property type="molecule type" value="Genomic_DNA"/>
</dbReference>
<comment type="caution">
    <text evidence="8">The sequence shown here is derived from an EMBL/GenBank/DDBJ whole genome shotgun (WGS) entry which is preliminary data.</text>
</comment>
<evidence type="ECO:0000256" key="3">
    <source>
        <dbReference type="ARBA" id="ARBA00022692"/>
    </source>
</evidence>
<accession>A0AAW4WAV2</accession>
<name>A0AAW4WAV2_9FIRM</name>
<evidence type="ECO:0000256" key="4">
    <source>
        <dbReference type="ARBA" id="ARBA00022989"/>
    </source>
</evidence>
<keyword evidence="7" id="KW-0732">Signal</keyword>
<keyword evidence="2" id="KW-1003">Cell membrane</keyword>
<evidence type="ECO:0000256" key="2">
    <source>
        <dbReference type="ARBA" id="ARBA00022475"/>
    </source>
</evidence>
<feature type="chain" id="PRO_5043868074" evidence="7">
    <location>
        <begin position="23"/>
        <end position="244"/>
    </location>
</feature>
<dbReference type="NCBIfam" id="TIGR01195">
    <property type="entry name" value="oadG_fam"/>
    <property type="match status" value="1"/>
</dbReference>
<comment type="subcellular location">
    <subcellularLocation>
        <location evidence="1">Cell membrane</location>
    </subcellularLocation>
</comment>
<keyword evidence="5 6" id="KW-0472">Membrane</keyword>
<feature type="signal peptide" evidence="7">
    <location>
        <begin position="1"/>
        <end position="22"/>
    </location>
</feature>
<dbReference type="GO" id="GO:0015081">
    <property type="term" value="F:sodium ion transmembrane transporter activity"/>
    <property type="evidence" value="ECO:0007669"/>
    <property type="project" value="InterPro"/>
</dbReference>